<dbReference type="EMBL" id="CADEAL010001436">
    <property type="protein sequence ID" value="CAB1432397.1"/>
    <property type="molecule type" value="Genomic_DNA"/>
</dbReference>
<organism evidence="3 4">
    <name type="scientific">Pleuronectes platessa</name>
    <name type="common">European plaice</name>
    <dbReference type="NCBI Taxonomy" id="8262"/>
    <lineage>
        <taxon>Eukaryota</taxon>
        <taxon>Metazoa</taxon>
        <taxon>Chordata</taxon>
        <taxon>Craniata</taxon>
        <taxon>Vertebrata</taxon>
        <taxon>Euteleostomi</taxon>
        <taxon>Actinopterygii</taxon>
        <taxon>Neopterygii</taxon>
        <taxon>Teleostei</taxon>
        <taxon>Neoteleostei</taxon>
        <taxon>Acanthomorphata</taxon>
        <taxon>Carangaria</taxon>
        <taxon>Pleuronectiformes</taxon>
        <taxon>Pleuronectoidei</taxon>
        <taxon>Pleuronectidae</taxon>
        <taxon>Pleuronectes</taxon>
    </lineage>
</organism>
<dbReference type="GO" id="GO:0006357">
    <property type="term" value="P:regulation of transcription by RNA polymerase II"/>
    <property type="evidence" value="ECO:0007669"/>
    <property type="project" value="InterPro"/>
</dbReference>
<sequence>MNEALFVGGQNRHIPIGYDSEWAGAGMRQQPIRDRLLPSLTLELFLVLIVVLHRLRPSLLGLCSRLLSDQRHLLFYEIVERSEVRGNHDNSAKRAGLTRNIVIKSDHMFDSNIDQSCLSHLSTSHLSTSHLSVSSVWLTCLTHLSVSLVYLSPVCLTCLSLLSVSPVYLSPTCLSHLSVSSVCRTCLPLTCLSLLSVSPVYLSPVYLSPVCLTCLPLTYLSSCNSLVAIDSKVERAMDLVKTHLMVTVREEVELLREAITELQKKNKELERENHNLRTHNYRHTETQLHTL</sequence>
<dbReference type="Gene3D" id="1.20.5.490">
    <property type="entry name" value="Single helix bin"/>
    <property type="match status" value="1"/>
</dbReference>
<gene>
    <name evidence="3" type="ORF">PLEPLA_LOCUS20460</name>
</gene>
<evidence type="ECO:0000256" key="1">
    <source>
        <dbReference type="ARBA" id="ARBA00039911"/>
    </source>
</evidence>
<dbReference type="GO" id="GO:0008284">
    <property type="term" value="P:positive regulation of cell population proliferation"/>
    <property type="evidence" value="ECO:0007669"/>
    <property type="project" value="TreeGrafter"/>
</dbReference>
<accession>A0A9N7UL05</accession>
<dbReference type="GO" id="GO:0005829">
    <property type="term" value="C:cytosol"/>
    <property type="evidence" value="ECO:0007669"/>
    <property type="project" value="TreeGrafter"/>
</dbReference>
<evidence type="ECO:0000313" key="3">
    <source>
        <dbReference type="EMBL" id="CAB1432397.1"/>
    </source>
</evidence>
<evidence type="ECO:0000313" key="4">
    <source>
        <dbReference type="Proteomes" id="UP001153269"/>
    </source>
</evidence>
<dbReference type="SUPFAM" id="SSF58026">
    <property type="entry name" value="Delta-sleep-inducing peptide immunoreactive peptide"/>
    <property type="match status" value="1"/>
</dbReference>
<dbReference type="GO" id="GO:0043066">
    <property type="term" value="P:negative regulation of apoptotic process"/>
    <property type="evidence" value="ECO:0007669"/>
    <property type="project" value="TreeGrafter"/>
</dbReference>
<reference evidence="3" key="1">
    <citation type="submission" date="2020-03" db="EMBL/GenBank/DDBJ databases">
        <authorList>
            <person name="Weist P."/>
        </authorList>
    </citation>
    <scope>NUCLEOTIDE SEQUENCE</scope>
</reference>
<protein>
    <recommendedName>
        <fullName evidence="1">TSC22 domain family protein 1</fullName>
    </recommendedName>
</protein>
<dbReference type="AlphaFoldDB" id="A0A9N7UL05"/>
<comment type="caution">
    <text evidence="3">The sequence shown here is derived from an EMBL/GenBank/DDBJ whole genome shotgun (WGS) entry which is preliminary data.</text>
</comment>
<dbReference type="Proteomes" id="UP001153269">
    <property type="component" value="Unassembled WGS sequence"/>
</dbReference>
<keyword evidence="2" id="KW-0175">Coiled coil</keyword>
<feature type="coiled-coil region" evidence="2">
    <location>
        <begin position="245"/>
        <end position="279"/>
    </location>
</feature>
<dbReference type="GO" id="GO:0005634">
    <property type="term" value="C:nucleus"/>
    <property type="evidence" value="ECO:0007669"/>
    <property type="project" value="TreeGrafter"/>
</dbReference>
<keyword evidence="4" id="KW-1185">Reference proteome</keyword>
<name>A0A9N7UL05_PLEPL</name>
<evidence type="ECO:0000256" key="2">
    <source>
        <dbReference type="SAM" id="Coils"/>
    </source>
</evidence>
<dbReference type="PANTHER" id="PTHR46745">
    <property type="entry name" value="TSC22 DOMAIN FAMILY PROTEIN 1"/>
    <property type="match status" value="1"/>
</dbReference>
<dbReference type="Pfam" id="PF01166">
    <property type="entry name" value="TSC22"/>
    <property type="match status" value="1"/>
</dbReference>
<proteinExistence type="predicted"/>
<dbReference type="PANTHER" id="PTHR46745:SF1">
    <property type="entry name" value="TSC22 DOMAIN FAMILY PROTEIN 1"/>
    <property type="match status" value="1"/>
</dbReference>
<dbReference type="InterPro" id="IPR000580">
    <property type="entry name" value="TSC22/Bun"/>
</dbReference>